<dbReference type="CDD" id="cd06260">
    <property type="entry name" value="DUF820-like"/>
    <property type="match status" value="1"/>
</dbReference>
<sequence length="240" mass="27249">MTALPDWMRPPRAEGWFAEDLDRLPEAPRHTELIHGALVFRWSPQQSWHGEMVTDLTIALRAQAPEGFKVGREMTIRLDSRNRPEPDLVVTTAPYDPDCTWFAPEDVRLVIEVVSPESAHRDRTVKLRKYAEAGIPHYWCIEDEDGAPVVHVYELDEPTGAYAPAGILRHTLKLSLPFEISLDLDKLAPCEYQGWEEREINRIIDERMANPSPGVPIEDIMRETLKAEPLPHSGDRGSAS</sequence>
<dbReference type="AlphaFoldDB" id="A0A646KQI0"/>
<dbReference type="Pfam" id="PF05685">
    <property type="entry name" value="Uma2"/>
    <property type="match status" value="1"/>
</dbReference>
<gene>
    <name evidence="2" type="ORF">FF041_31310</name>
</gene>
<organism evidence="2 3">
    <name type="scientific">Streptomyces jumonjinensis</name>
    <dbReference type="NCBI Taxonomy" id="1945"/>
    <lineage>
        <taxon>Bacteria</taxon>
        <taxon>Bacillati</taxon>
        <taxon>Actinomycetota</taxon>
        <taxon>Actinomycetes</taxon>
        <taxon>Kitasatosporales</taxon>
        <taxon>Streptomycetaceae</taxon>
        <taxon>Streptomyces</taxon>
    </lineage>
</organism>
<reference evidence="2 3" key="1">
    <citation type="submission" date="2019-05" db="EMBL/GenBank/DDBJ databases">
        <title>Comparative genomics and metabolomics analyses of clavulanic acid producing Streptomyces species provides insight into specialized metabolism and evolution of beta-lactam biosynthetic gene clusters.</title>
        <authorList>
            <person name="Moore M.A."/>
            <person name="Cruz-Morales P."/>
            <person name="Barona Gomez F."/>
            <person name="Kapil T."/>
        </authorList>
    </citation>
    <scope>NUCLEOTIDE SEQUENCE [LARGE SCALE GENOMIC DNA]</scope>
    <source>
        <strain evidence="2 3">NRRL 5741</strain>
    </source>
</reference>
<dbReference type="GO" id="GO:0004519">
    <property type="term" value="F:endonuclease activity"/>
    <property type="evidence" value="ECO:0007669"/>
    <property type="project" value="UniProtKB-KW"/>
</dbReference>
<keyword evidence="2" id="KW-0378">Hydrolase</keyword>
<accession>A0A646KQI0</accession>
<dbReference type="Proteomes" id="UP000419138">
    <property type="component" value="Unassembled WGS sequence"/>
</dbReference>
<dbReference type="PANTHER" id="PTHR35400:SF3">
    <property type="entry name" value="SLL1072 PROTEIN"/>
    <property type="match status" value="1"/>
</dbReference>
<keyword evidence="2" id="KW-0255">Endonuclease</keyword>
<dbReference type="InterPro" id="IPR008538">
    <property type="entry name" value="Uma2"/>
</dbReference>
<dbReference type="Gene3D" id="3.90.1570.10">
    <property type="entry name" value="tt1808, chain A"/>
    <property type="match status" value="1"/>
</dbReference>
<feature type="domain" description="Putative restriction endonuclease" evidence="1">
    <location>
        <begin position="19"/>
        <end position="182"/>
    </location>
</feature>
<proteinExistence type="predicted"/>
<comment type="caution">
    <text evidence="2">The sequence shown here is derived from an EMBL/GenBank/DDBJ whole genome shotgun (WGS) entry which is preliminary data.</text>
</comment>
<dbReference type="EMBL" id="VCLA01000192">
    <property type="protein sequence ID" value="MQT04485.1"/>
    <property type="molecule type" value="Genomic_DNA"/>
</dbReference>
<evidence type="ECO:0000259" key="1">
    <source>
        <dbReference type="Pfam" id="PF05685"/>
    </source>
</evidence>
<evidence type="ECO:0000313" key="3">
    <source>
        <dbReference type="Proteomes" id="UP000419138"/>
    </source>
</evidence>
<dbReference type="PANTHER" id="PTHR35400">
    <property type="entry name" value="SLR1083 PROTEIN"/>
    <property type="match status" value="1"/>
</dbReference>
<name>A0A646KQI0_STRJU</name>
<keyword evidence="2" id="KW-0540">Nuclease</keyword>
<dbReference type="OrthoDB" id="5524117at2"/>
<keyword evidence="3" id="KW-1185">Reference proteome</keyword>
<protein>
    <submittedName>
        <fullName evidence="2">Uma2 family endonuclease</fullName>
    </submittedName>
</protein>
<dbReference type="InterPro" id="IPR012296">
    <property type="entry name" value="Nuclease_put_TT1808"/>
</dbReference>
<evidence type="ECO:0000313" key="2">
    <source>
        <dbReference type="EMBL" id="MQT04485.1"/>
    </source>
</evidence>
<dbReference type="InterPro" id="IPR011335">
    <property type="entry name" value="Restrct_endonuc-II-like"/>
</dbReference>
<dbReference type="SUPFAM" id="SSF52980">
    <property type="entry name" value="Restriction endonuclease-like"/>
    <property type="match status" value="1"/>
</dbReference>